<keyword evidence="2" id="KW-1185">Reference proteome</keyword>
<dbReference type="STRING" id="471704.A0A151JS01"/>
<organism evidence="1 2">
    <name type="scientific">Trachymyrmex cornetzi</name>
    <dbReference type="NCBI Taxonomy" id="471704"/>
    <lineage>
        <taxon>Eukaryota</taxon>
        <taxon>Metazoa</taxon>
        <taxon>Ecdysozoa</taxon>
        <taxon>Arthropoda</taxon>
        <taxon>Hexapoda</taxon>
        <taxon>Insecta</taxon>
        <taxon>Pterygota</taxon>
        <taxon>Neoptera</taxon>
        <taxon>Endopterygota</taxon>
        <taxon>Hymenoptera</taxon>
        <taxon>Apocrita</taxon>
        <taxon>Aculeata</taxon>
        <taxon>Formicoidea</taxon>
        <taxon>Formicidae</taxon>
        <taxon>Myrmicinae</taxon>
        <taxon>Trachymyrmex</taxon>
    </lineage>
</organism>
<protein>
    <submittedName>
        <fullName evidence="1">Uncharacterized protein</fullName>
    </submittedName>
</protein>
<dbReference type="AlphaFoldDB" id="A0A151JS01"/>
<accession>A0A151JS01</accession>
<feature type="non-terminal residue" evidence="1">
    <location>
        <position position="1"/>
    </location>
</feature>
<name>A0A151JS01_9HYME</name>
<sequence length="111" mass="12770">EKRYISQHRGVEKKCPTCGGLSCRPTAEGVDECETVVEATELCFKLFHAYHSDYPPESRHVWQLIQQGFYNVFIKNHDLSRRTISKSLADIGIELDEEKIKSSKSKKIKKV</sequence>
<dbReference type="Proteomes" id="UP000078492">
    <property type="component" value="Unassembled WGS sequence"/>
</dbReference>
<gene>
    <name evidence="1" type="ORF">ALC57_00407</name>
</gene>
<dbReference type="EMBL" id="KQ978564">
    <property type="protein sequence ID" value="KYN30137.1"/>
    <property type="molecule type" value="Genomic_DNA"/>
</dbReference>
<evidence type="ECO:0000313" key="1">
    <source>
        <dbReference type="EMBL" id="KYN30137.1"/>
    </source>
</evidence>
<reference evidence="1 2" key="1">
    <citation type="submission" date="2015-09" db="EMBL/GenBank/DDBJ databases">
        <title>Trachymyrmex cornetzi WGS genome.</title>
        <authorList>
            <person name="Nygaard S."/>
            <person name="Hu H."/>
            <person name="Boomsma J."/>
            <person name="Zhang G."/>
        </authorList>
    </citation>
    <scope>NUCLEOTIDE SEQUENCE [LARGE SCALE GENOMIC DNA]</scope>
    <source>
        <strain evidence="1">Tcor2-1</strain>
        <tissue evidence="1">Whole body</tissue>
    </source>
</reference>
<evidence type="ECO:0000313" key="2">
    <source>
        <dbReference type="Proteomes" id="UP000078492"/>
    </source>
</evidence>
<proteinExistence type="predicted"/>